<sequence length="141" mass="14713">MSALPPPSLERLRAGVDAVLVPRGFAPGQVGSDDRSGQMIWCAAADELAARFPALPTSREPEEGWSTRCTDVVLDVAVVDGHWLLTGVDLEEHRLDRALAHVGLSGPAREAAALVGSPVGDSASSLPALLTRLLDASTPGR</sequence>
<evidence type="ECO:0000313" key="1">
    <source>
        <dbReference type="EMBL" id="ROP42899.1"/>
    </source>
</evidence>
<keyword evidence="2" id="KW-1185">Reference proteome</keyword>
<reference evidence="1 2" key="1">
    <citation type="journal article" date="2015" name="Stand. Genomic Sci.">
        <title>Genomic Encyclopedia of Bacterial and Archaeal Type Strains, Phase III: the genomes of soil and plant-associated and newly described type strains.</title>
        <authorList>
            <person name="Whitman W.B."/>
            <person name="Woyke T."/>
            <person name="Klenk H.P."/>
            <person name="Zhou Y."/>
            <person name="Lilburn T.G."/>
            <person name="Beck B.J."/>
            <person name="De Vos P."/>
            <person name="Vandamme P."/>
            <person name="Eisen J.A."/>
            <person name="Garrity G."/>
            <person name="Hugenholtz P."/>
            <person name="Kyrpides N.C."/>
        </authorList>
    </citation>
    <scope>NUCLEOTIDE SEQUENCE [LARGE SCALE GENOMIC DNA]</scope>
    <source>
        <strain evidence="1 2">CECT 7306</strain>
    </source>
</reference>
<evidence type="ECO:0000313" key="2">
    <source>
        <dbReference type="Proteomes" id="UP000276232"/>
    </source>
</evidence>
<dbReference type="InParanoid" id="A0A3N1HK78"/>
<dbReference type="EMBL" id="RJKN01000005">
    <property type="protein sequence ID" value="ROP42899.1"/>
    <property type="molecule type" value="Genomic_DNA"/>
</dbReference>
<gene>
    <name evidence="1" type="ORF">EDC03_2188</name>
</gene>
<proteinExistence type="predicted"/>
<dbReference type="Proteomes" id="UP000276232">
    <property type="component" value="Unassembled WGS sequence"/>
</dbReference>
<comment type="caution">
    <text evidence="1">The sequence shown here is derived from an EMBL/GenBank/DDBJ whole genome shotgun (WGS) entry which is preliminary data.</text>
</comment>
<dbReference type="AlphaFoldDB" id="A0A3N1HK78"/>
<dbReference type="RefSeq" id="WP_123380276.1">
    <property type="nucleotide sequence ID" value="NZ_RJKN01000005.1"/>
</dbReference>
<dbReference type="OrthoDB" id="3217111at2"/>
<accession>A0A3N1HK78</accession>
<name>A0A3N1HK78_9ACTN</name>
<organism evidence="1 2">
    <name type="scientific">Pseudokineococcus lusitanus</name>
    <dbReference type="NCBI Taxonomy" id="763993"/>
    <lineage>
        <taxon>Bacteria</taxon>
        <taxon>Bacillati</taxon>
        <taxon>Actinomycetota</taxon>
        <taxon>Actinomycetes</taxon>
        <taxon>Kineosporiales</taxon>
        <taxon>Kineosporiaceae</taxon>
        <taxon>Pseudokineococcus</taxon>
    </lineage>
</organism>
<protein>
    <submittedName>
        <fullName evidence="1">Uncharacterized protein</fullName>
    </submittedName>
</protein>